<evidence type="ECO:0000313" key="4">
    <source>
        <dbReference type="EMBL" id="NDK88446.1"/>
    </source>
</evidence>
<dbReference type="PANTHER" id="PTHR22946">
    <property type="entry name" value="DIENELACTONE HYDROLASE DOMAIN-CONTAINING PROTEIN-RELATED"/>
    <property type="match status" value="1"/>
</dbReference>
<proteinExistence type="inferred from homology"/>
<evidence type="ECO:0000256" key="2">
    <source>
        <dbReference type="ARBA" id="ARBA00038115"/>
    </source>
</evidence>
<dbReference type="RefSeq" id="WP_059037806.1">
    <property type="nucleotide sequence ID" value="NZ_JAADZU010000005.1"/>
</dbReference>
<evidence type="ECO:0000313" key="5">
    <source>
        <dbReference type="Proteomes" id="UP000466307"/>
    </source>
</evidence>
<dbReference type="Gene3D" id="3.40.50.1820">
    <property type="entry name" value="alpha/beta hydrolase"/>
    <property type="match status" value="1"/>
</dbReference>
<comment type="caution">
    <text evidence="4">The sequence shown here is derived from an EMBL/GenBank/DDBJ whole genome shotgun (WGS) entry which is preliminary data.</text>
</comment>
<dbReference type="Gene3D" id="1.10.10.800">
    <property type="match status" value="1"/>
</dbReference>
<dbReference type="Proteomes" id="UP000466307">
    <property type="component" value="Unassembled WGS sequence"/>
</dbReference>
<reference evidence="4 5" key="1">
    <citation type="submission" date="2020-01" db="EMBL/GenBank/DDBJ databases">
        <title>Investigation of new actinobacteria for the biodesulphurisation of diesel fuel.</title>
        <authorList>
            <person name="Athi Narayanan S.M."/>
        </authorList>
    </citation>
    <scope>NUCLEOTIDE SEQUENCE [LARGE SCALE GENOMIC DNA]</scope>
    <source>
        <strain evidence="4 5">213E</strain>
    </source>
</reference>
<name>A0A7K3LJM6_9ACTN</name>
<evidence type="ECO:0000256" key="1">
    <source>
        <dbReference type="ARBA" id="ARBA00022801"/>
    </source>
</evidence>
<protein>
    <submittedName>
        <fullName evidence="4">Alpha/beta hydrolase</fullName>
    </submittedName>
</protein>
<accession>A0A7K3LJM6</accession>
<organism evidence="4 5">
    <name type="scientific">Gordonia desulfuricans</name>
    <dbReference type="NCBI Taxonomy" id="89051"/>
    <lineage>
        <taxon>Bacteria</taxon>
        <taxon>Bacillati</taxon>
        <taxon>Actinomycetota</taxon>
        <taxon>Actinomycetes</taxon>
        <taxon>Mycobacteriales</taxon>
        <taxon>Gordoniaceae</taxon>
        <taxon>Gordonia</taxon>
    </lineage>
</organism>
<dbReference type="InterPro" id="IPR050261">
    <property type="entry name" value="FrsA_esterase"/>
</dbReference>
<dbReference type="GO" id="GO:0052689">
    <property type="term" value="F:carboxylic ester hydrolase activity"/>
    <property type="evidence" value="ECO:0007669"/>
    <property type="project" value="UniProtKB-ARBA"/>
</dbReference>
<dbReference type="EMBL" id="JAADZU010000005">
    <property type="protein sequence ID" value="NDK88446.1"/>
    <property type="molecule type" value="Genomic_DNA"/>
</dbReference>
<dbReference type="PANTHER" id="PTHR22946:SF9">
    <property type="entry name" value="POLYKETIDE TRANSFERASE AF380"/>
    <property type="match status" value="1"/>
</dbReference>
<keyword evidence="5" id="KW-1185">Reference proteome</keyword>
<evidence type="ECO:0000259" key="3">
    <source>
        <dbReference type="Pfam" id="PF00561"/>
    </source>
</evidence>
<dbReference type="InterPro" id="IPR029058">
    <property type="entry name" value="AB_hydrolase_fold"/>
</dbReference>
<sequence>MTSTDTRRTVRFVSAGTECDAWFFDAAADSPFAGAAGVPVVVMAHGFCGTKDSGLEPYARGLAAAGLAVFAFDYRNFGLSGGEPRQQVSMTGQIADYHAAIDAAVRQPGVDPKRVVLWGLSQSGGHVLMVGAELARTAEGRSDVAAVISMVPMVSGVAAGIHNYPTAGAAAMLRSTALGIGSAVGGKLGRRPLMMPVVGAPGDKAALTAPGYLDSYLRIAGPSWRNEVDAAVGLELGAYRADRHAADVDAPVLVQIADFDGAAPPQAAAKAAFAARAEVRHYPCDHFDIFAESDDSWFGTTLAHQILFLTRHLTVDPMEGPVG</sequence>
<dbReference type="AlphaFoldDB" id="A0A7K3LJM6"/>
<dbReference type="SUPFAM" id="SSF53474">
    <property type="entry name" value="alpha/beta-Hydrolases"/>
    <property type="match status" value="1"/>
</dbReference>
<dbReference type="Pfam" id="PF00561">
    <property type="entry name" value="Abhydrolase_1"/>
    <property type="match status" value="1"/>
</dbReference>
<keyword evidence="1 4" id="KW-0378">Hydrolase</keyword>
<comment type="similarity">
    <text evidence="2">Belongs to the AB hydrolase superfamily. FUS2 hydrolase family.</text>
</comment>
<gene>
    <name evidence="4" type="ORF">GYA93_02450</name>
</gene>
<dbReference type="InterPro" id="IPR000073">
    <property type="entry name" value="AB_hydrolase_1"/>
</dbReference>
<feature type="domain" description="AB hydrolase-1" evidence="3">
    <location>
        <begin position="39"/>
        <end position="152"/>
    </location>
</feature>